<evidence type="ECO:0000313" key="4">
    <source>
        <dbReference type="Proteomes" id="UP001223144"/>
    </source>
</evidence>
<organism evidence="3 4">
    <name type="scientific">Streptomyces chengmaiensis</name>
    <dbReference type="NCBI Taxonomy" id="3040919"/>
    <lineage>
        <taxon>Bacteria</taxon>
        <taxon>Bacillati</taxon>
        <taxon>Actinomycetota</taxon>
        <taxon>Actinomycetes</taxon>
        <taxon>Kitasatosporales</taxon>
        <taxon>Streptomycetaceae</taxon>
        <taxon>Streptomyces</taxon>
    </lineage>
</organism>
<accession>A0ABT6HGP6</accession>
<sequence>MHPVRRRSFVRTAVVTVALGGALTAPVCAFAADAPQPGDLAGHAPEAAPVRVVTISDAAYGGAGEPVADVTAARADMAGISAGRDTATTIAAAGGLASIGAAGLGFAMMRRGRTDG</sequence>
<feature type="signal peptide" evidence="2">
    <location>
        <begin position="1"/>
        <end position="31"/>
    </location>
</feature>
<keyword evidence="1" id="KW-0812">Transmembrane</keyword>
<name>A0ABT6HGP6_9ACTN</name>
<protein>
    <submittedName>
        <fullName evidence="3">Uncharacterized protein</fullName>
    </submittedName>
</protein>
<keyword evidence="4" id="KW-1185">Reference proteome</keyword>
<evidence type="ECO:0000313" key="3">
    <source>
        <dbReference type="EMBL" id="MDH2387452.1"/>
    </source>
</evidence>
<gene>
    <name evidence="3" type="ORF">QCN29_01345</name>
</gene>
<keyword evidence="2" id="KW-0732">Signal</keyword>
<dbReference type="PROSITE" id="PS51318">
    <property type="entry name" value="TAT"/>
    <property type="match status" value="1"/>
</dbReference>
<dbReference type="Proteomes" id="UP001223144">
    <property type="component" value="Unassembled WGS sequence"/>
</dbReference>
<evidence type="ECO:0000256" key="2">
    <source>
        <dbReference type="SAM" id="SignalP"/>
    </source>
</evidence>
<feature type="transmembrane region" description="Helical" evidence="1">
    <location>
        <begin position="90"/>
        <end position="109"/>
    </location>
</feature>
<proteinExistence type="predicted"/>
<comment type="caution">
    <text evidence="3">The sequence shown here is derived from an EMBL/GenBank/DDBJ whole genome shotgun (WGS) entry which is preliminary data.</text>
</comment>
<dbReference type="EMBL" id="JARWBG010000001">
    <property type="protein sequence ID" value="MDH2387452.1"/>
    <property type="molecule type" value="Genomic_DNA"/>
</dbReference>
<keyword evidence="1" id="KW-0472">Membrane</keyword>
<reference evidence="3 4" key="1">
    <citation type="submission" date="2023-04" db="EMBL/GenBank/DDBJ databases">
        <title>Streptomyces chengmaiensis sp. nov. isolated from the stem of mangrove plant in Hainan.</title>
        <authorList>
            <person name="Huang X."/>
            <person name="Zhou S."/>
            <person name="Chu X."/>
            <person name="Xie Y."/>
            <person name="Lin Y."/>
        </authorList>
    </citation>
    <scope>NUCLEOTIDE SEQUENCE [LARGE SCALE GENOMIC DNA]</scope>
    <source>
        <strain evidence="3 4">HNM0663</strain>
    </source>
</reference>
<dbReference type="InterPro" id="IPR006311">
    <property type="entry name" value="TAT_signal"/>
</dbReference>
<feature type="chain" id="PRO_5046548216" evidence="2">
    <location>
        <begin position="32"/>
        <end position="116"/>
    </location>
</feature>
<evidence type="ECO:0000256" key="1">
    <source>
        <dbReference type="SAM" id="Phobius"/>
    </source>
</evidence>
<keyword evidence="1" id="KW-1133">Transmembrane helix</keyword>
<dbReference type="RefSeq" id="WP_279925573.1">
    <property type="nucleotide sequence ID" value="NZ_JARWBG010000001.1"/>
</dbReference>